<sequence length="243" mass="28897">MGGENMYNLGSRSYDYKSLFLDNHKQPKQGYERICQDITQTYKISSDTFNLNCKKSLNYLDDLEENNYTNVEKAQGTLYLYLWLHDKELKNVDYSGNHIDIYKKLLNLCFDIMIYNLVTTYQSKVTEKNFEILKNLYDLYYKFDQIEHDKECANTKCDCAKKCVDLYKKYIQDCHNKYNSHFCNGLEIFRNEFNGYISSKLQCKDKDLYILWNIFASKSVILLIPLVSLLVLSTFFFILYKVI</sequence>
<keyword evidence="1" id="KW-1133">Transmembrane helix</keyword>
<proteinExistence type="predicted"/>
<dbReference type="Proteomes" id="UP000305196">
    <property type="component" value="Unassembled WGS sequence"/>
</dbReference>
<evidence type="ECO:0000313" key="3">
    <source>
        <dbReference type="Proteomes" id="UP000305196"/>
    </source>
</evidence>
<reference evidence="2 3" key="1">
    <citation type="submission" date="2016-07" db="EMBL/GenBank/DDBJ databases">
        <authorList>
            <consortium name="Pathogen Informatics"/>
        </authorList>
    </citation>
    <scope>NUCLEOTIDE SEQUENCE [LARGE SCALE GENOMIC DNA]</scope>
</reference>
<dbReference type="VEuPathDB" id="PlasmoDB:PVP01_0004460"/>
<name>A0A1G4E482_PLAVI</name>
<organism evidence="2 3">
    <name type="scientific">Plasmodium vivax</name>
    <name type="common">malaria parasite P. vivax</name>
    <dbReference type="NCBI Taxonomy" id="5855"/>
    <lineage>
        <taxon>Eukaryota</taxon>
        <taxon>Sar</taxon>
        <taxon>Alveolata</taxon>
        <taxon>Apicomplexa</taxon>
        <taxon>Aconoidasida</taxon>
        <taxon>Haemosporida</taxon>
        <taxon>Plasmodiidae</taxon>
        <taxon>Plasmodium</taxon>
        <taxon>Plasmodium (Plasmodium)</taxon>
    </lineage>
</organism>
<dbReference type="EMBL" id="FLYI01000353">
    <property type="protein sequence ID" value="SCA60617.1"/>
    <property type="molecule type" value="Genomic_DNA"/>
</dbReference>
<evidence type="ECO:0000313" key="2">
    <source>
        <dbReference type="EMBL" id="SCA60617.1"/>
    </source>
</evidence>
<dbReference type="VEuPathDB" id="PlasmoDB:PVW1_140081100"/>
<protein>
    <recommendedName>
        <fullName evidence="4">VIR protein</fullName>
    </recommendedName>
</protein>
<accession>A0A1G4E482</accession>
<dbReference type="VEuPathDB" id="PlasmoDB:PVPAM_140005600"/>
<gene>
    <name evidence="2" type="ORF">PVC01_000094400</name>
</gene>
<feature type="non-terminal residue" evidence="2">
    <location>
        <position position="243"/>
    </location>
</feature>
<evidence type="ECO:0008006" key="4">
    <source>
        <dbReference type="Google" id="ProtNLM"/>
    </source>
</evidence>
<evidence type="ECO:0000256" key="1">
    <source>
        <dbReference type="SAM" id="Phobius"/>
    </source>
</evidence>
<dbReference type="AlphaFoldDB" id="A0A1G4E482"/>
<feature type="transmembrane region" description="Helical" evidence="1">
    <location>
        <begin position="220"/>
        <end position="240"/>
    </location>
</feature>
<keyword evidence="1" id="KW-0472">Membrane</keyword>
<keyword evidence="1" id="KW-0812">Transmembrane</keyword>